<sequence length="905" mass="96379">MLYGRGAEQAAIDRLLETAREGRGASLVVGGPAGVGKSALLDYACLAACGMRVLWAKGAEFEAEFPFSGLHMLLNPVLDRISELSAPQAGALRAAFGLDGGDGGNRFLVGMAVLTLLSKLAEERPLLCLVDDAHWLDRSSAETLLFVSRRLAGERVALLCAMRDGTGEEFPSTMSVVRLAGLDRAAAEELLAAHCPGLDSGVRSRILAETDGNPLGLLELPAVLTPAQRAGEVLSFTYGTVALPLTARLQEAFGRQAARLPESAATLLLVAASEENGDLSLVLRAAARLGADTDDLEAAEESGLLVLQGTSVRFKHPLARAAVVQSATLARRLAAHRALAAALAGSDAPDRRAWHLAAAATGPDEPIATLLEETGCRVAARSGYAAQSAALERAAELSVDPAARARRLVGAAEAACRAGELHRAMTLAGRVDRTRAARLHQVRLARVRATVEFETGSPATSGRLLLDAIEDDAVVPRALLSSMLVQAARDGCFANDAEVIAEAARRLAKLDGGSPLATGIEALARLIRGELAYAVPRMRELAVHAVNHTGPELGPEERLTLGGLAIVCGDYEIVLGLFEKLAAEARADSTIGPLPLILEYLALAEIFAGRFPDAREHATEALDLAAGQGHLHRIDHLRCVLAWAAAVAGDEDRCRELAEPAFARALERGVSRTVSRGAMALTLLEMSLGRYEQALDRMAAAGHNPVGALHFSPEQVEAAVRTGQPERAVEPLSYLRRWAEASGQPWGLAMARRCAALVAGGDEAEAHFEEAVRLHGDGVRPFERARTELLYGEWLRRSRRRTEARTHLRSALQTFERLGAPPWANRARAELRATGEVSLVTVVKPGLDGLTPQELQVVRLAARGLSNREIGAQLFLSPKTVAYHLYKAYPKLGVASRRDLSTLAR</sequence>
<dbReference type="GO" id="GO:0006355">
    <property type="term" value="P:regulation of DNA-templated transcription"/>
    <property type="evidence" value="ECO:0007669"/>
    <property type="project" value="InterPro"/>
</dbReference>
<dbReference type="CDD" id="cd06170">
    <property type="entry name" value="LuxR_C_like"/>
    <property type="match status" value="1"/>
</dbReference>
<dbReference type="OrthoDB" id="3656034at2"/>
<dbReference type="InterPro" id="IPR041664">
    <property type="entry name" value="AAA_16"/>
</dbReference>
<dbReference type="RefSeq" id="WP_144589881.1">
    <property type="nucleotide sequence ID" value="NZ_VJWX01000173.1"/>
</dbReference>
<reference evidence="4 5" key="1">
    <citation type="submission" date="2019-07" db="EMBL/GenBank/DDBJ databases">
        <authorList>
            <person name="Duangmal K."/>
            <person name="Teo W.F.A."/>
        </authorList>
    </citation>
    <scope>NUCLEOTIDE SEQUENCE [LARGE SCALE GENOMIC DNA]</scope>
    <source>
        <strain evidence="4 5">TBRC 6029</strain>
    </source>
</reference>
<dbReference type="GO" id="GO:0003677">
    <property type="term" value="F:DNA binding"/>
    <property type="evidence" value="ECO:0007669"/>
    <property type="project" value="InterPro"/>
</dbReference>
<dbReference type="EMBL" id="VJWX01000173">
    <property type="protein sequence ID" value="TVT48116.1"/>
    <property type="molecule type" value="Genomic_DNA"/>
</dbReference>
<dbReference type="SUPFAM" id="SSF48452">
    <property type="entry name" value="TPR-like"/>
    <property type="match status" value="1"/>
</dbReference>
<dbReference type="InterPro" id="IPR016032">
    <property type="entry name" value="Sig_transdc_resp-reg_C-effctor"/>
</dbReference>
<dbReference type="SUPFAM" id="SSF52540">
    <property type="entry name" value="P-loop containing nucleoside triphosphate hydrolases"/>
    <property type="match status" value="1"/>
</dbReference>
<dbReference type="PRINTS" id="PR00038">
    <property type="entry name" value="HTHLUXR"/>
</dbReference>
<reference evidence="4 5" key="2">
    <citation type="submission" date="2019-08" db="EMBL/GenBank/DDBJ databases">
        <title>Amycolatopsis acidicola sp. nov., isolated from peat swamp forest soil.</title>
        <authorList>
            <person name="Srisuk N."/>
        </authorList>
    </citation>
    <scope>NUCLEOTIDE SEQUENCE [LARGE SCALE GENOMIC DNA]</scope>
    <source>
        <strain evidence="4 5">TBRC 6029</strain>
    </source>
</reference>
<dbReference type="SUPFAM" id="SSF46894">
    <property type="entry name" value="C-terminal effector domain of the bipartite response regulators"/>
    <property type="match status" value="1"/>
</dbReference>
<dbReference type="GO" id="GO:0004016">
    <property type="term" value="F:adenylate cyclase activity"/>
    <property type="evidence" value="ECO:0007669"/>
    <property type="project" value="TreeGrafter"/>
</dbReference>
<evidence type="ECO:0000256" key="1">
    <source>
        <dbReference type="ARBA" id="ARBA00022741"/>
    </source>
</evidence>
<dbReference type="Pfam" id="PF13191">
    <property type="entry name" value="AAA_16"/>
    <property type="match status" value="1"/>
</dbReference>
<keyword evidence="5" id="KW-1185">Reference proteome</keyword>
<keyword evidence="2" id="KW-0067">ATP-binding</keyword>
<dbReference type="GO" id="GO:0005524">
    <property type="term" value="F:ATP binding"/>
    <property type="evidence" value="ECO:0007669"/>
    <property type="project" value="UniProtKB-KW"/>
</dbReference>
<dbReference type="Gene3D" id="1.25.40.10">
    <property type="entry name" value="Tetratricopeptide repeat domain"/>
    <property type="match status" value="1"/>
</dbReference>
<dbReference type="GO" id="GO:0005737">
    <property type="term" value="C:cytoplasm"/>
    <property type="evidence" value="ECO:0007669"/>
    <property type="project" value="TreeGrafter"/>
</dbReference>
<evidence type="ECO:0000259" key="3">
    <source>
        <dbReference type="PROSITE" id="PS50043"/>
    </source>
</evidence>
<dbReference type="Gene3D" id="1.10.10.10">
    <property type="entry name" value="Winged helix-like DNA-binding domain superfamily/Winged helix DNA-binding domain"/>
    <property type="match status" value="1"/>
</dbReference>
<keyword evidence="1" id="KW-0547">Nucleotide-binding</keyword>
<dbReference type="InterPro" id="IPR027417">
    <property type="entry name" value="P-loop_NTPase"/>
</dbReference>
<organism evidence="4 5">
    <name type="scientific">Amycolatopsis rhizosphaerae</name>
    <dbReference type="NCBI Taxonomy" id="2053003"/>
    <lineage>
        <taxon>Bacteria</taxon>
        <taxon>Bacillati</taxon>
        <taxon>Actinomycetota</taxon>
        <taxon>Actinomycetes</taxon>
        <taxon>Pseudonocardiales</taxon>
        <taxon>Pseudonocardiaceae</taxon>
        <taxon>Amycolatopsis</taxon>
    </lineage>
</organism>
<dbReference type="PANTHER" id="PTHR16305:SF35">
    <property type="entry name" value="TRANSCRIPTIONAL ACTIVATOR DOMAIN"/>
    <property type="match status" value="1"/>
</dbReference>
<evidence type="ECO:0000313" key="5">
    <source>
        <dbReference type="Proteomes" id="UP000320011"/>
    </source>
</evidence>
<dbReference type="SMART" id="SM00421">
    <property type="entry name" value="HTH_LUXR"/>
    <property type="match status" value="1"/>
</dbReference>
<dbReference type="InterPro" id="IPR011990">
    <property type="entry name" value="TPR-like_helical_dom_sf"/>
</dbReference>
<dbReference type="Pfam" id="PF00196">
    <property type="entry name" value="GerE"/>
    <property type="match status" value="1"/>
</dbReference>
<evidence type="ECO:0000313" key="4">
    <source>
        <dbReference type="EMBL" id="TVT48116.1"/>
    </source>
</evidence>
<proteinExistence type="predicted"/>
<dbReference type="PANTHER" id="PTHR16305">
    <property type="entry name" value="TESTICULAR SOLUBLE ADENYLYL CYCLASE"/>
    <property type="match status" value="1"/>
</dbReference>
<accession>A0A558CH48</accession>
<dbReference type="InterPro" id="IPR000792">
    <property type="entry name" value="Tscrpt_reg_LuxR_C"/>
</dbReference>
<name>A0A558CH48_9PSEU</name>
<feature type="domain" description="HTH luxR-type" evidence="3">
    <location>
        <begin position="843"/>
        <end position="905"/>
    </location>
</feature>
<comment type="caution">
    <text evidence="4">The sequence shown here is derived from an EMBL/GenBank/DDBJ whole genome shotgun (WGS) entry which is preliminary data.</text>
</comment>
<dbReference type="AlphaFoldDB" id="A0A558CH48"/>
<evidence type="ECO:0000256" key="2">
    <source>
        <dbReference type="ARBA" id="ARBA00022840"/>
    </source>
</evidence>
<dbReference type="Proteomes" id="UP000320011">
    <property type="component" value="Unassembled WGS sequence"/>
</dbReference>
<dbReference type="InterPro" id="IPR036388">
    <property type="entry name" value="WH-like_DNA-bd_sf"/>
</dbReference>
<protein>
    <submittedName>
        <fullName evidence="4">AAA family ATPase</fullName>
    </submittedName>
</protein>
<dbReference type="PROSITE" id="PS50043">
    <property type="entry name" value="HTH_LUXR_2"/>
    <property type="match status" value="1"/>
</dbReference>
<gene>
    <name evidence="4" type="ORF">FNH05_18110</name>
</gene>